<evidence type="ECO:0000256" key="1">
    <source>
        <dbReference type="ARBA" id="ARBA00007665"/>
    </source>
</evidence>
<dbReference type="PANTHER" id="PTHR16301:SF20">
    <property type="entry name" value="IMPACT FAMILY MEMBER YIGZ"/>
    <property type="match status" value="1"/>
</dbReference>
<dbReference type="InterPro" id="IPR023582">
    <property type="entry name" value="Impact"/>
</dbReference>
<sequence>MRYLKDQTTHQIEINKSKFIAILYPLQNIEDIPLYLDETKKAYPKANHYCNASFFGQTAEHATASDDGEPSRTAGVPILEVLRHHDVTNILCVVIRYFGGVKLGSGGLVRAYTKATADVIKKAKFYEKKMVDSYEITFDYSLINQMDSYLEKKATVLEKEFLTHVTYKIINLDNQFDIIADIEYQLLSYKKLEPQILYIDQ</sequence>
<evidence type="ECO:0000313" key="3">
    <source>
        <dbReference type="EMBL" id="MDI6452653.1"/>
    </source>
</evidence>
<comment type="caution">
    <text evidence="3">The sequence shown here is derived from an EMBL/GenBank/DDBJ whole genome shotgun (WGS) entry which is preliminary data.</text>
</comment>
<comment type="similarity">
    <text evidence="1">Belongs to the IMPACT family.</text>
</comment>
<proteinExistence type="inferred from homology"/>
<dbReference type="InterPro" id="IPR020568">
    <property type="entry name" value="Ribosomal_Su5_D2-typ_SF"/>
</dbReference>
<evidence type="ECO:0000259" key="2">
    <source>
        <dbReference type="Pfam" id="PF01205"/>
    </source>
</evidence>
<dbReference type="Proteomes" id="UP001431532">
    <property type="component" value="Unassembled WGS sequence"/>
</dbReference>
<dbReference type="InterPro" id="IPR020569">
    <property type="entry name" value="UPF0029_Impact_CS"/>
</dbReference>
<dbReference type="InterPro" id="IPR036956">
    <property type="entry name" value="Impact_N_sf"/>
</dbReference>
<gene>
    <name evidence="3" type="ORF">QJ521_03655</name>
</gene>
<reference evidence="3" key="1">
    <citation type="submission" date="2023-05" db="EMBL/GenBank/DDBJ databases">
        <title>Mariniplasma microaerophilum sp. nov., a novel anaerobic mollicute isolated from terrestrial mud volcano, Taman Peninsula, Russia.</title>
        <authorList>
            <person name="Khomyakova M.A."/>
            <person name="Merkel A.Y."/>
            <person name="Slobodkin A.I."/>
        </authorList>
    </citation>
    <scope>NUCLEOTIDE SEQUENCE</scope>
    <source>
        <strain evidence="3">M4Ah</strain>
    </source>
</reference>
<dbReference type="GO" id="GO:0006446">
    <property type="term" value="P:regulation of translational initiation"/>
    <property type="evidence" value="ECO:0007669"/>
    <property type="project" value="TreeGrafter"/>
</dbReference>
<dbReference type="PANTHER" id="PTHR16301">
    <property type="entry name" value="IMPACT-RELATED"/>
    <property type="match status" value="1"/>
</dbReference>
<dbReference type="PROSITE" id="PS00910">
    <property type="entry name" value="UPF0029"/>
    <property type="match status" value="1"/>
</dbReference>
<dbReference type="RefSeq" id="WP_282839071.1">
    <property type="nucleotide sequence ID" value="NZ_JASCXW010000008.1"/>
</dbReference>
<accession>A0AAW6UCG0</accession>
<dbReference type="Pfam" id="PF01205">
    <property type="entry name" value="Impact_N"/>
    <property type="match status" value="1"/>
</dbReference>
<keyword evidence="4" id="KW-1185">Reference proteome</keyword>
<feature type="domain" description="Impact N-terminal" evidence="2">
    <location>
        <begin position="16"/>
        <end position="120"/>
    </location>
</feature>
<dbReference type="AlphaFoldDB" id="A0AAW6UCG0"/>
<dbReference type="Gene3D" id="3.30.230.30">
    <property type="entry name" value="Impact, N-terminal domain"/>
    <property type="match status" value="1"/>
</dbReference>
<protein>
    <submittedName>
        <fullName evidence="3">YigZ family protein</fullName>
    </submittedName>
</protein>
<dbReference type="GO" id="GO:0005737">
    <property type="term" value="C:cytoplasm"/>
    <property type="evidence" value="ECO:0007669"/>
    <property type="project" value="TreeGrafter"/>
</dbReference>
<dbReference type="SUPFAM" id="SSF54211">
    <property type="entry name" value="Ribosomal protein S5 domain 2-like"/>
    <property type="match status" value="1"/>
</dbReference>
<organism evidence="3 4">
    <name type="scientific">Peloplasma aerotolerans</name>
    <dbReference type="NCBI Taxonomy" id="3044389"/>
    <lineage>
        <taxon>Bacteria</taxon>
        <taxon>Bacillati</taxon>
        <taxon>Mycoplasmatota</taxon>
        <taxon>Mollicutes</taxon>
        <taxon>Acholeplasmatales</taxon>
        <taxon>Acholeplasmataceae</taxon>
        <taxon>Peloplasma</taxon>
    </lineage>
</organism>
<name>A0AAW6UCG0_9MOLU</name>
<dbReference type="InterPro" id="IPR001498">
    <property type="entry name" value="Impact_N"/>
</dbReference>
<evidence type="ECO:0000313" key="4">
    <source>
        <dbReference type="Proteomes" id="UP001431532"/>
    </source>
</evidence>
<dbReference type="EMBL" id="JASCXW010000008">
    <property type="protein sequence ID" value="MDI6452653.1"/>
    <property type="molecule type" value="Genomic_DNA"/>
</dbReference>